<sequence length="167" mass="18513">MSIPPTPTRDDGGLGSRNLLLEIFPTVARVLVELPREDQRLVNWQRMSCPARLEIEQIVGQRVEWITTLKMHEQFVWLAKLMAHALELADEVHQLDGKAALDFAAGFVQGELSAHDLFGGPEIEEQALASAIEQSHLRAAQPLPFVNGFQARRDQRRAAAADGKEGA</sequence>
<dbReference type="RefSeq" id="WP_011312202.1">
    <property type="nucleotide sequence ID" value="NC_007404.1"/>
</dbReference>
<reference evidence="1 2" key="1">
    <citation type="journal article" date="2006" name="J. Bacteriol.">
        <title>The genome sequence of the obligately chemolithoautotrophic, facultatively anaerobic bacterium Thiobacillus denitrificans.</title>
        <authorList>
            <person name="Beller H.R."/>
            <person name="Chain P.S."/>
            <person name="Letain T.E."/>
            <person name="Chakicherla A."/>
            <person name="Larimer F.W."/>
            <person name="Richardson P.M."/>
            <person name="Coleman M.A."/>
            <person name="Wood A.P."/>
            <person name="Kelly D.P."/>
        </authorList>
    </citation>
    <scope>NUCLEOTIDE SEQUENCE [LARGE SCALE GENOMIC DNA]</scope>
    <source>
        <strain evidence="1 2">ATCC 25259</strain>
    </source>
</reference>
<dbReference type="EMBL" id="CP000116">
    <property type="protein sequence ID" value="AAZ97643.1"/>
    <property type="molecule type" value="Genomic_DNA"/>
</dbReference>
<keyword evidence="2" id="KW-1185">Reference proteome</keyword>
<evidence type="ECO:0000313" key="1">
    <source>
        <dbReference type="EMBL" id="AAZ97643.1"/>
    </source>
</evidence>
<accession>Q3SI85</accession>
<name>Q3SI85_THIDA</name>
<dbReference type="KEGG" id="tbd:Tbd_1690"/>
<dbReference type="Proteomes" id="UP000008291">
    <property type="component" value="Chromosome"/>
</dbReference>
<gene>
    <name evidence="1" type="ordered locus">Tbd_1690</name>
</gene>
<organism evidence="1 2">
    <name type="scientific">Thiobacillus denitrificans (strain ATCC 25259 / T1)</name>
    <dbReference type="NCBI Taxonomy" id="292415"/>
    <lineage>
        <taxon>Bacteria</taxon>
        <taxon>Pseudomonadati</taxon>
        <taxon>Pseudomonadota</taxon>
        <taxon>Betaproteobacteria</taxon>
        <taxon>Nitrosomonadales</taxon>
        <taxon>Thiobacillaceae</taxon>
        <taxon>Thiobacillus</taxon>
    </lineage>
</organism>
<protein>
    <submittedName>
        <fullName evidence="1">Uncharacterized protein</fullName>
    </submittedName>
</protein>
<dbReference type="HOGENOM" id="CLU_1593798_0_0_4"/>
<evidence type="ECO:0000313" key="2">
    <source>
        <dbReference type="Proteomes" id="UP000008291"/>
    </source>
</evidence>
<proteinExistence type="predicted"/>
<dbReference type="AlphaFoldDB" id="Q3SI85"/>
<dbReference type="STRING" id="292415.Tbd_1690"/>